<dbReference type="Gene3D" id="1.20.1600.10">
    <property type="entry name" value="Outer membrane efflux proteins (OEP)"/>
    <property type="match status" value="1"/>
</dbReference>
<evidence type="ECO:0000256" key="5">
    <source>
        <dbReference type="ARBA" id="ARBA00022692"/>
    </source>
</evidence>
<evidence type="ECO:0000313" key="9">
    <source>
        <dbReference type="Proteomes" id="UP000798808"/>
    </source>
</evidence>
<dbReference type="InterPro" id="IPR051906">
    <property type="entry name" value="TolC-like"/>
</dbReference>
<keyword evidence="5" id="KW-0812">Transmembrane</keyword>
<evidence type="ECO:0000256" key="3">
    <source>
        <dbReference type="ARBA" id="ARBA00022448"/>
    </source>
</evidence>
<evidence type="ECO:0000256" key="2">
    <source>
        <dbReference type="ARBA" id="ARBA00007613"/>
    </source>
</evidence>
<comment type="subcellular location">
    <subcellularLocation>
        <location evidence="1">Cell outer membrane</location>
    </subcellularLocation>
</comment>
<evidence type="ECO:0000256" key="4">
    <source>
        <dbReference type="ARBA" id="ARBA00022452"/>
    </source>
</evidence>
<evidence type="ECO:0000313" key="8">
    <source>
        <dbReference type="EMBL" id="MTI24975.1"/>
    </source>
</evidence>
<proteinExistence type="inferred from homology"/>
<dbReference type="Pfam" id="PF02321">
    <property type="entry name" value="OEP"/>
    <property type="match status" value="1"/>
</dbReference>
<name>A0ABW9RPU1_9BACT</name>
<keyword evidence="4" id="KW-1134">Transmembrane beta strand</keyword>
<dbReference type="SUPFAM" id="SSF56954">
    <property type="entry name" value="Outer membrane efflux proteins (OEP)"/>
    <property type="match status" value="1"/>
</dbReference>
<accession>A0ABW9RPU1</accession>
<organism evidence="8 9">
    <name type="scientific">Fulvivirga kasyanovii</name>
    <dbReference type="NCBI Taxonomy" id="396812"/>
    <lineage>
        <taxon>Bacteria</taxon>
        <taxon>Pseudomonadati</taxon>
        <taxon>Bacteroidota</taxon>
        <taxon>Cytophagia</taxon>
        <taxon>Cytophagales</taxon>
        <taxon>Fulvivirgaceae</taxon>
        <taxon>Fulvivirga</taxon>
    </lineage>
</organism>
<protein>
    <submittedName>
        <fullName evidence="8">TolC family protein</fullName>
    </submittedName>
</protein>
<dbReference type="PANTHER" id="PTHR30026:SF20">
    <property type="entry name" value="OUTER MEMBRANE PROTEIN TOLC"/>
    <property type="match status" value="1"/>
</dbReference>
<dbReference type="InterPro" id="IPR003423">
    <property type="entry name" value="OMP_efflux"/>
</dbReference>
<keyword evidence="9" id="KW-1185">Reference proteome</keyword>
<sequence length="504" mass="58352">MTYRFGMKSGDSSTVSLQVFTRIKQNSQKRRRMKNNILIYLLCLMPVAGVAQPEDSVIFSYTDFHQLIMENHPIVKQARLLSDQAVQELRMARGGFDPKIEVTWNKKSFKDTEYYNTFKGALKIPVWFPVSPEIGIEQNSGEYLNPEKYISETADYRQVYGGVSVTVGRGLFIDERRAVVKQALVFQEMAEYEQVKLINKLLLTASVDYWEWYYAYNNYRLAEQGIDIASDIFDRTRMAFQYGEVAAIDTVQAFITWQKRKIEFQQADVERMNAALKLSNHLWTASGMPLELQDSAIPEVVMLTGTSEEELTRLLDLARTNHPELRKLELKNEVLQIDQRLARENLKPRLDVGYYLLDQPFNADGDQTDVSLDNNYKVGLNFSFPLFLRKERAKINQVELKISDNNYERDFRERELINEINSHYNQLVNTIQIATNQQQMVAGYNAIVAAERLNLQNGESDLFKLNLQVDKLIEARSKLLKLNTTYKKNEAYLYWSAGVPTPLK</sequence>
<keyword evidence="3" id="KW-0813">Transport</keyword>
<gene>
    <name evidence="8" type="ORF">E1163_08490</name>
</gene>
<evidence type="ECO:0000256" key="6">
    <source>
        <dbReference type="ARBA" id="ARBA00023136"/>
    </source>
</evidence>
<dbReference type="EMBL" id="SMLW01000471">
    <property type="protein sequence ID" value="MTI24975.1"/>
    <property type="molecule type" value="Genomic_DNA"/>
</dbReference>
<reference evidence="8 9" key="1">
    <citation type="submission" date="2019-02" db="EMBL/GenBank/DDBJ databases">
        <authorList>
            <person name="Goldberg S.R."/>
            <person name="Haltli B.A."/>
            <person name="Correa H."/>
            <person name="Russell K.G."/>
        </authorList>
    </citation>
    <scope>NUCLEOTIDE SEQUENCE [LARGE SCALE GENOMIC DNA]</scope>
    <source>
        <strain evidence="8 9">JCM 16186</strain>
    </source>
</reference>
<comment type="caution">
    <text evidence="8">The sequence shown here is derived from an EMBL/GenBank/DDBJ whole genome shotgun (WGS) entry which is preliminary data.</text>
</comment>
<keyword evidence="6" id="KW-0472">Membrane</keyword>
<comment type="similarity">
    <text evidence="2">Belongs to the outer membrane factor (OMF) (TC 1.B.17) family.</text>
</comment>
<evidence type="ECO:0000256" key="7">
    <source>
        <dbReference type="ARBA" id="ARBA00023237"/>
    </source>
</evidence>
<dbReference type="PANTHER" id="PTHR30026">
    <property type="entry name" value="OUTER MEMBRANE PROTEIN TOLC"/>
    <property type="match status" value="1"/>
</dbReference>
<evidence type="ECO:0000256" key="1">
    <source>
        <dbReference type="ARBA" id="ARBA00004442"/>
    </source>
</evidence>
<keyword evidence="7" id="KW-0998">Cell outer membrane</keyword>
<dbReference type="Proteomes" id="UP000798808">
    <property type="component" value="Unassembled WGS sequence"/>
</dbReference>